<gene>
    <name evidence="1" type="ORF">JF887_06420</name>
</gene>
<name>A0A934NFT9_9BACT</name>
<accession>A0A934NFT9</accession>
<dbReference type="Proteomes" id="UP000614410">
    <property type="component" value="Unassembled WGS sequence"/>
</dbReference>
<comment type="caution">
    <text evidence="1">The sequence shown here is derived from an EMBL/GenBank/DDBJ whole genome shotgun (WGS) entry which is preliminary data.</text>
</comment>
<evidence type="ECO:0000313" key="1">
    <source>
        <dbReference type="EMBL" id="MBJ7609050.1"/>
    </source>
</evidence>
<sequence>MNVVAEVVDATARRRGRDALDTAMLTTYGRAPLTAMRVAAEEVSAAPWSSADPPVLGSFAESLR</sequence>
<proteinExistence type="predicted"/>
<protein>
    <submittedName>
        <fullName evidence="1">Uncharacterized protein</fullName>
    </submittedName>
</protein>
<reference evidence="1 2" key="1">
    <citation type="submission" date="2020-10" db="EMBL/GenBank/DDBJ databases">
        <title>Ca. Dormibacterota MAGs.</title>
        <authorList>
            <person name="Montgomery K."/>
        </authorList>
    </citation>
    <scope>NUCLEOTIDE SEQUENCE [LARGE SCALE GENOMIC DNA]</scope>
    <source>
        <strain evidence="1">Mitchell_Peninsula_5</strain>
    </source>
</reference>
<dbReference type="AlphaFoldDB" id="A0A934NFT9"/>
<organism evidence="1 2">
    <name type="scientific">Candidatus Amunia macphersoniae</name>
    <dbReference type="NCBI Taxonomy" id="3127014"/>
    <lineage>
        <taxon>Bacteria</taxon>
        <taxon>Bacillati</taxon>
        <taxon>Candidatus Dormiibacterota</taxon>
        <taxon>Candidatus Dormibacteria</taxon>
        <taxon>Candidatus Aeolococcales</taxon>
        <taxon>Candidatus Aeolococcaceae</taxon>
        <taxon>Candidatus Amunia</taxon>
    </lineage>
</organism>
<evidence type="ECO:0000313" key="2">
    <source>
        <dbReference type="Proteomes" id="UP000614410"/>
    </source>
</evidence>
<dbReference type="EMBL" id="JAEKNN010000029">
    <property type="protein sequence ID" value="MBJ7609050.1"/>
    <property type="molecule type" value="Genomic_DNA"/>
</dbReference>